<dbReference type="OrthoDB" id="39598at2759"/>
<dbReference type="GO" id="GO:0005802">
    <property type="term" value="C:trans-Golgi network"/>
    <property type="evidence" value="ECO:0007669"/>
    <property type="project" value="TreeGrafter"/>
</dbReference>
<evidence type="ECO:0000256" key="1">
    <source>
        <dbReference type="SAM" id="MobiDB-lite"/>
    </source>
</evidence>
<evidence type="ECO:0000259" key="2">
    <source>
        <dbReference type="Pfam" id="PF08626"/>
    </source>
</evidence>
<accession>A0A9K3KZM8</accession>
<feature type="compositionally biased region" description="Polar residues" evidence="1">
    <location>
        <begin position="309"/>
        <end position="329"/>
    </location>
</feature>
<feature type="region of interest" description="Disordered" evidence="1">
    <location>
        <begin position="1030"/>
        <end position="1053"/>
    </location>
</feature>
<name>A0A9K3KZM8_9STRA</name>
<feature type="region of interest" description="Disordered" evidence="1">
    <location>
        <begin position="291"/>
        <end position="359"/>
    </location>
</feature>
<keyword evidence="4" id="KW-1185">Reference proteome</keyword>
<dbReference type="PANTHER" id="PTHR21512:SF5">
    <property type="entry name" value="TRAFFICKING PROTEIN PARTICLE COMPLEX SUBUNIT 9"/>
    <property type="match status" value="1"/>
</dbReference>
<feature type="domain" description="Trs120/TRAPPC9 N-terminal" evidence="2">
    <location>
        <begin position="139"/>
        <end position="446"/>
    </location>
</feature>
<proteinExistence type="predicted"/>
<dbReference type="PANTHER" id="PTHR21512">
    <property type="entry name" value="TRAFFICKING PROTEIN PARTICLE COMPLEX SUBUNIT 9"/>
    <property type="match status" value="1"/>
</dbReference>
<reference evidence="3" key="2">
    <citation type="submission" date="2021-04" db="EMBL/GenBank/DDBJ databases">
        <authorList>
            <person name="Podell S."/>
        </authorList>
    </citation>
    <scope>NUCLEOTIDE SEQUENCE</scope>
    <source>
        <strain evidence="3">Hildebrandi</strain>
    </source>
</reference>
<dbReference type="EMBL" id="JAGRRH010000017">
    <property type="protein sequence ID" value="KAG7352081.1"/>
    <property type="molecule type" value="Genomic_DNA"/>
</dbReference>
<protein>
    <submittedName>
        <fullName evidence="3">Transport protein</fullName>
    </submittedName>
</protein>
<feature type="compositionally biased region" description="Low complexity" evidence="1">
    <location>
        <begin position="341"/>
        <end position="350"/>
    </location>
</feature>
<dbReference type="InterPro" id="IPR013935">
    <property type="entry name" value="Trs120_TRAPPC9"/>
</dbReference>
<organism evidence="3 4">
    <name type="scientific">Nitzschia inconspicua</name>
    <dbReference type="NCBI Taxonomy" id="303405"/>
    <lineage>
        <taxon>Eukaryota</taxon>
        <taxon>Sar</taxon>
        <taxon>Stramenopiles</taxon>
        <taxon>Ochrophyta</taxon>
        <taxon>Bacillariophyta</taxon>
        <taxon>Bacillariophyceae</taxon>
        <taxon>Bacillariophycidae</taxon>
        <taxon>Bacillariales</taxon>
        <taxon>Bacillariaceae</taxon>
        <taxon>Nitzschia</taxon>
    </lineage>
</organism>
<dbReference type="InterPro" id="IPR058563">
    <property type="entry name" value="Trs120_TRAPPC9_N"/>
</dbReference>
<dbReference type="Pfam" id="PF08626">
    <property type="entry name" value="TRAPPC9-Trs120"/>
    <property type="match status" value="1"/>
</dbReference>
<feature type="compositionally biased region" description="Basic and acidic residues" evidence="1">
    <location>
        <begin position="297"/>
        <end position="306"/>
    </location>
</feature>
<dbReference type="Proteomes" id="UP000693970">
    <property type="component" value="Unassembled WGS sequence"/>
</dbReference>
<reference evidence="3" key="1">
    <citation type="journal article" date="2021" name="Sci. Rep.">
        <title>Diploid genomic architecture of Nitzschia inconspicua, an elite biomass production diatom.</title>
        <authorList>
            <person name="Oliver A."/>
            <person name="Podell S."/>
            <person name="Pinowska A."/>
            <person name="Traller J.C."/>
            <person name="Smith S.R."/>
            <person name="McClure R."/>
            <person name="Beliaev A."/>
            <person name="Bohutskyi P."/>
            <person name="Hill E.A."/>
            <person name="Rabines A."/>
            <person name="Zheng H."/>
            <person name="Allen L.Z."/>
            <person name="Kuo A."/>
            <person name="Grigoriev I.V."/>
            <person name="Allen A.E."/>
            <person name="Hazlebeck D."/>
            <person name="Allen E.E."/>
        </authorList>
    </citation>
    <scope>NUCLEOTIDE SEQUENCE</scope>
    <source>
        <strain evidence="3">Hildebrandi</strain>
    </source>
</reference>
<comment type="caution">
    <text evidence="3">The sequence shown here is derived from an EMBL/GenBank/DDBJ whole genome shotgun (WGS) entry which is preliminary data.</text>
</comment>
<evidence type="ECO:0000313" key="3">
    <source>
        <dbReference type="EMBL" id="KAG7352081.1"/>
    </source>
</evidence>
<gene>
    <name evidence="3" type="ORF">IV203_008129</name>
</gene>
<feature type="compositionally biased region" description="Polar residues" evidence="1">
    <location>
        <begin position="1042"/>
        <end position="1051"/>
    </location>
</feature>
<sequence>MSFSQVPGAPTFRSSAINAVAVVPLLSSDHQGQDDLNTNSSRSFHDLMALLQRYNQNSGNALGTINGRNSSDGTVLVVPYSNLTQPGDFKYSTTPLRNFHWGHGCQRLQIFDGRPYHSRMAHDRLINHQLTRDWIDLCPSRRTAALIGVLNMRDCPDEATLQQAIQEWQQWAERYSTPPYEVTAHGRDFERDFVIKRLFVFDSFHESNRVDLTAQTKSLGSTFVAFPPDMECDNGQVMDLHINVVINDLAVAVFQDLEGKIKASDAVIQGNDDGQPLASTATKSRFSLGLIKSGSSTEEKDEREDAAPTGSTGLSINNLASVVSSNSKLASPPKDPKSKRTPSSSSSQGKLQTVVKGSSSEAQLLTPLDEFWDYSELAPKDAHEMMKREVARREKFAADLSLLAGSPLDAYERYTKAADMSKTSCPDPLWYASALEGCAAAHIAMSDVGGFNVDEYLESSFQLPDEIMACAVIPTADKATTKQNLPRVVFALCEDALDVTSRHPKASCFNAELLLKLAWYAAELEDAHERCLWGLGEGCYGGEESNDKRRWQMASATQLNFLELKNKDGEDVIKKNTFQRLRKWTDCLHMACSTGALEPVTRADVSLRCASLCMRGLRPTVKPTLPQRSEKRVQCRRKAAFFVVAAAEAMSDATPDTSNERANALWVRASKLLSKRGNKLHTGNYAWATLRAVTLHALVIQGLGEESDEAAIQLLSLMSEISPPEPSKGDLKSLSLESLKERGEGSKSMDDSARSDSYMDNAPYSIAEARSYVRERAKEVAKDARARSKELFSGQNTPSSLLVVAQSRWVDDDPIPAVQLPMAEFSSDFSNKILALRSVWSAIKYEDCALAQSKLIGQISDLRRSRPASSLTNMSAARRRGELPVKITSIKVVGSDPSTKFERVKIRQKVEQKDNAMATFFNPYASKSSEKQSTIVPLHEEQFVSVTFDNRLSIPFEIASCKLEFDVDHSDQVKAPAISFVIPGQTKNFAVKFPFIVLENPSRAGNVSVTVKGIHVTALSRSLFLKIKQPQDENEKMESSHNRNTPISSSLYPRRDYNKTSKCKDEAIISPLLEIVPPQPILQVCFASSPTPVEEDTIIPAPISDGEIFTLPKLCLWNDPGQSGNGTIEELQLSALGLPGVSEVLLFDLSGSKANKKNQKSRSEESAAALTILATCVGVDKTTLNGSQRNDSSYVSLQLCAAADMGAVVSSCNVTLRIRYRGKPASSTLEVWRKREIEVRILRIKGPRISSLSFRSDLFWNAAYTNMSRAFSERKAGRTFKRTIAETDLPTFGSTDDEDFVVNRLGQDYGVHACGDGVVVILSVANETSSDIKLSRPDGSDFGFEGSTISTLKILPGVSAKVPMVLPRLERGTGICEQLIALTRLNWEVDVSDSEGDGMGSSGGPMIPINRRVRKGRLEIPSVCLKNIVDENPVFLSRICKAPCTISVRAKAAGDSGIVVKTEKLKPVDLSVNVEVASWLSKNLLDDTKLTLEFCCAKIDLDGERLAPKSHVWVGQIRKALLPGKPSFKHPHSARIFFLNEGTYNISACVSFSRTGDNEDVAEVWWAEKAITVQVLHCIDQKTF</sequence>
<feature type="compositionally biased region" description="Basic and acidic residues" evidence="1">
    <location>
        <begin position="1030"/>
        <end position="1041"/>
    </location>
</feature>
<evidence type="ECO:0000313" key="4">
    <source>
        <dbReference type="Proteomes" id="UP000693970"/>
    </source>
</evidence>